<dbReference type="Gene3D" id="1.25.40.10">
    <property type="entry name" value="Tetratricopeptide repeat domain"/>
    <property type="match status" value="1"/>
</dbReference>
<dbReference type="PANTHER" id="PTHR47691">
    <property type="entry name" value="REGULATOR-RELATED"/>
    <property type="match status" value="1"/>
</dbReference>
<dbReference type="EMBL" id="JACHGT010000012">
    <property type="protein sequence ID" value="MBB6037482.1"/>
    <property type="molecule type" value="Genomic_DNA"/>
</dbReference>
<keyword evidence="2" id="KW-1185">Reference proteome</keyword>
<dbReference type="SUPFAM" id="SSF48452">
    <property type="entry name" value="TPR-like"/>
    <property type="match status" value="2"/>
</dbReference>
<dbReference type="InterPro" id="IPR019734">
    <property type="entry name" value="TPR_rpt"/>
</dbReference>
<dbReference type="PANTHER" id="PTHR47691:SF3">
    <property type="entry name" value="HTH-TYPE TRANSCRIPTIONAL REGULATOR RV0890C-RELATED"/>
    <property type="match status" value="1"/>
</dbReference>
<accession>A0A841FVB7</accession>
<sequence>MTPNDPAERPDPARVGSSADLARELRLLKMWAGDPSLRALAKRTGVPASTLSDALNGSRPLPRLPVLRGLVEELDPPSGKAWEAAWRRARAADLGVRDQPAEPGVPTPRQLPFDVRGFIGRESLLRQLDDLLDPSGRPPAAVLSALTGSGGVGKTALAVHWGHRVAGRFRDGQLYVDLAGFGPGKPRTATEVHGLFLRGLGVPASSIPVNADERLALYRSLTADRALLVVLDNAATPEQVRPLLPTGPDSFAVVTTRHAFTGLRARDGAVRLYVDLLTPAEALSLLGDLIGDRVTAEPEAALSFVERCSRLPLTLRVAARHAADRPGDTLAELVADLSSRELDFFADPGDPYSDARAVFSWSLEKLDADAVRLFRLIGLHPGRRVDAHTAAALAGISYEDAEQRLGTLLHAHLIDETDAPESYGTHDLLRAYAAELASTLDTAAVDAARERLADYYVHTTANAKDAEHSWDPCDHSVLPGSDHHARRFENSVDGAAWLDAELDDLVAVTAQAAAHGRRDHAQWLSSLLWRRLHLHSLHDQGMAIHRHAFEVAETYGDDVHAGAAAFRIGDVWWRIGGYAEALEWFERAREHKRRADDKRGLGHVLSGLGTVHLLTGDLGAALECYRECRELAAAVGAPDSECVAMHNLAEVHARLGEHEAAHELFAEVVALAERHDLRDALATALIGRATELVRLGDPAAAEADLRRAGELARELGSEDLRAQILLATGIALAARGRRPEAEGHLRRSLRMFVELGNAAGQSEAARELAKVE</sequence>
<protein>
    <submittedName>
        <fullName evidence="1">Tetratricopeptide (TPR) repeat protein</fullName>
    </submittedName>
</protein>
<dbReference type="Pfam" id="PF13424">
    <property type="entry name" value="TPR_12"/>
    <property type="match status" value="1"/>
</dbReference>
<dbReference type="AlphaFoldDB" id="A0A841FVB7"/>
<evidence type="ECO:0000313" key="1">
    <source>
        <dbReference type="EMBL" id="MBB6037482.1"/>
    </source>
</evidence>
<dbReference type="CDD" id="cd00093">
    <property type="entry name" value="HTH_XRE"/>
    <property type="match status" value="1"/>
</dbReference>
<dbReference type="Proteomes" id="UP000548476">
    <property type="component" value="Unassembled WGS sequence"/>
</dbReference>
<comment type="caution">
    <text evidence="1">The sequence shown here is derived from an EMBL/GenBank/DDBJ whole genome shotgun (WGS) entry which is preliminary data.</text>
</comment>
<proteinExistence type="predicted"/>
<dbReference type="RefSeq" id="WP_184790296.1">
    <property type="nucleotide sequence ID" value="NZ_BONT01000093.1"/>
</dbReference>
<dbReference type="Pfam" id="PF13560">
    <property type="entry name" value="HTH_31"/>
    <property type="match status" value="1"/>
</dbReference>
<dbReference type="Gene3D" id="3.40.50.300">
    <property type="entry name" value="P-loop containing nucleotide triphosphate hydrolases"/>
    <property type="match status" value="1"/>
</dbReference>
<dbReference type="InterPro" id="IPR027417">
    <property type="entry name" value="P-loop_NTPase"/>
</dbReference>
<name>A0A841FVB7_9ACTN</name>
<dbReference type="InterPro" id="IPR001387">
    <property type="entry name" value="Cro/C1-type_HTH"/>
</dbReference>
<dbReference type="SMART" id="SM00028">
    <property type="entry name" value="TPR"/>
    <property type="match status" value="5"/>
</dbReference>
<organism evidence="1 2">
    <name type="scientific">Phytomonospora endophytica</name>
    <dbReference type="NCBI Taxonomy" id="714109"/>
    <lineage>
        <taxon>Bacteria</taxon>
        <taxon>Bacillati</taxon>
        <taxon>Actinomycetota</taxon>
        <taxon>Actinomycetes</taxon>
        <taxon>Micromonosporales</taxon>
        <taxon>Micromonosporaceae</taxon>
        <taxon>Phytomonospora</taxon>
    </lineage>
</organism>
<dbReference type="SUPFAM" id="SSF52540">
    <property type="entry name" value="P-loop containing nucleoside triphosphate hydrolases"/>
    <property type="match status" value="1"/>
</dbReference>
<evidence type="ECO:0000313" key="2">
    <source>
        <dbReference type="Proteomes" id="UP000548476"/>
    </source>
</evidence>
<dbReference type="PRINTS" id="PR00364">
    <property type="entry name" value="DISEASERSIST"/>
</dbReference>
<gene>
    <name evidence="1" type="ORF">HNR73_005358</name>
</gene>
<dbReference type="InterPro" id="IPR011990">
    <property type="entry name" value="TPR-like_helical_dom_sf"/>
</dbReference>
<reference evidence="1 2" key="1">
    <citation type="submission" date="2020-08" db="EMBL/GenBank/DDBJ databases">
        <title>Genomic Encyclopedia of Type Strains, Phase IV (KMG-IV): sequencing the most valuable type-strain genomes for metagenomic binning, comparative biology and taxonomic classification.</title>
        <authorList>
            <person name="Goeker M."/>
        </authorList>
    </citation>
    <scope>NUCLEOTIDE SEQUENCE [LARGE SCALE GENOMIC DNA]</scope>
    <source>
        <strain evidence="1 2">YIM 65646</strain>
    </source>
</reference>